<proteinExistence type="predicted"/>
<comment type="caution">
    <text evidence="1">The sequence shown here is derived from an EMBL/GenBank/DDBJ whole genome shotgun (WGS) entry which is preliminary data.</text>
</comment>
<keyword evidence="2" id="KW-1185">Reference proteome</keyword>
<evidence type="ECO:0000313" key="2">
    <source>
        <dbReference type="Proteomes" id="UP000282674"/>
    </source>
</evidence>
<dbReference type="Proteomes" id="UP000282674">
    <property type="component" value="Unassembled WGS sequence"/>
</dbReference>
<dbReference type="RefSeq" id="WP_122192432.1">
    <property type="nucleotide sequence ID" value="NZ_JBHSKC010000016.1"/>
</dbReference>
<dbReference type="EMBL" id="RFFG01000002">
    <property type="protein sequence ID" value="RMI47582.1"/>
    <property type="molecule type" value="Genomic_DNA"/>
</dbReference>
<protein>
    <submittedName>
        <fullName evidence="1">Uncharacterized protein</fullName>
    </submittedName>
</protein>
<name>A0A3M2MDF7_9ACTN</name>
<sequence length="62" mass="7173">MIWPVYLEQDGLWWTARCRGTTPVCRKPHTLARTKSRQPAQRAADEHLKHLNQISAFMEGIA</sequence>
<dbReference type="AlphaFoldDB" id="A0A3M2MDF7"/>
<evidence type="ECO:0000313" key="1">
    <source>
        <dbReference type="EMBL" id="RMI47582.1"/>
    </source>
</evidence>
<gene>
    <name evidence="1" type="ORF">EBO15_01390</name>
</gene>
<reference evidence="1 2" key="1">
    <citation type="submission" date="2018-10" db="EMBL/GenBank/DDBJ databases">
        <title>Isolation from soil.</title>
        <authorList>
            <person name="Hu J."/>
        </authorList>
    </citation>
    <scope>NUCLEOTIDE SEQUENCE [LARGE SCALE GENOMIC DNA]</scope>
    <source>
        <strain evidence="1 2">NEAU-Ht49</strain>
    </source>
</reference>
<organism evidence="1 2">
    <name type="scientific">Actinomadura harenae</name>
    <dbReference type="NCBI Taxonomy" id="2483351"/>
    <lineage>
        <taxon>Bacteria</taxon>
        <taxon>Bacillati</taxon>
        <taxon>Actinomycetota</taxon>
        <taxon>Actinomycetes</taxon>
        <taxon>Streptosporangiales</taxon>
        <taxon>Thermomonosporaceae</taxon>
        <taxon>Actinomadura</taxon>
    </lineage>
</organism>
<accession>A0A3M2MDF7</accession>